<dbReference type="PROSITE" id="PS50213">
    <property type="entry name" value="FAS1"/>
    <property type="match status" value="1"/>
</dbReference>
<protein>
    <submittedName>
        <fullName evidence="3">Fasciclin domain-containing protein</fullName>
    </submittedName>
</protein>
<dbReference type="InterPro" id="IPR036378">
    <property type="entry name" value="FAS1_dom_sf"/>
</dbReference>
<dbReference type="Gene3D" id="2.30.180.10">
    <property type="entry name" value="FAS1 domain"/>
    <property type="match status" value="1"/>
</dbReference>
<evidence type="ECO:0000313" key="3">
    <source>
        <dbReference type="EMBL" id="RUM95997.1"/>
    </source>
</evidence>
<dbReference type="InterPro" id="IPR050904">
    <property type="entry name" value="Adhesion/Biosynth-related"/>
</dbReference>
<accession>A0A432V1C3</accession>
<comment type="caution">
    <text evidence="3">The sequence shown here is derived from an EMBL/GenBank/DDBJ whole genome shotgun (WGS) entry which is preliminary data.</text>
</comment>
<evidence type="ECO:0000256" key="1">
    <source>
        <dbReference type="SAM" id="SignalP"/>
    </source>
</evidence>
<keyword evidence="1" id="KW-0732">Signal</keyword>
<dbReference type="OrthoDB" id="9800666at2"/>
<feature type="domain" description="FAS1" evidence="2">
    <location>
        <begin position="25"/>
        <end position="157"/>
    </location>
</feature>
<dbReference type="AlphaFoldDB" id="A0A432V1C3"/>
<proteinExistence type="predicted"/>
<dbReference type="EMBL" id="RKST01000026">
    <property type="protein sequence ID" value="RUM95997.1"/>
    <property type="molecule type" value="Genomic_DNA"/>
</dbReference>
<dbReference type="Pfam" id="PF02469">
    <property type="entry name" value="Fasciclin"/>
    <property type="match status" value="1"/>
</dbReference>
<keyword evidence="4" id="KW-1185">Reference proteome</keyword>
<dbReference type="SUPFAM" id="SSF82153">
    <property type="entry name" value="FAS1 domain"/>
    <property type="match status" value="1"/>
</dbReference>
<sequence>MGLKHALAAAVFSIAALGIPAHAAEKDIVDTAVGAGQFKTLAAALDAAGLVPTLKGEGPFTVFAPTDDAFANLPAGTVEALLKPENKQKLVDVLTYHVVPGKVMSADVTKLDEAKTVNGKSIDVQVGGGSVKVNDATVLATDIDATNGVIHIIDKVIMPPQG</sequence>
<dbReference type="GO" id="GO:0005615">
    <property type="term" value="C:extracellular space"/>
    <property type="evidence" value="ECO:0007669"/>
    <property type="project" value="TreeGrafter"/>
</dbReference>
<gene>
    <name evidence="3" type="ORF">EET67_20210</name>
</gene>
<organism evidence="3 4">
    <name type="scientific">Borborobacter arsenicus</name>
    <dbReference type="NCBI Taxonomy" id="1851146"/>
    <lineage>
        <taxon>Bacteria</taxon>
        <taxon>Pseudomonadati</taxon>
        <taxon>Pseudomonadota</taxon>
        <taxon>Alphaproteobacteria</taxon>
        <taxon>Hyphomicrobiales</taxon>
        <taxon>Phyllobacteriaceae</taxon>
        <taxon>Borborobacter</taxon>
    </lineage>
</organism>
<feature type="chain" id="PRO_5019138698" evidence="1">
    <location>
        <begin position="24"/>
        <end position="162"/>
    </location>
</feature>
<dbReference type="InterPro" id="IPR000782">
    <property type="entry name" value="FAS1_domain"/>
</dbReference>
<feature type="signal peptide" evidence="1">
    <location>
        <begin position="1"/>
        <end position="23"/>
    </location>
</feature>
<dbReference type="FunFam" id="2.30.180.10:FF:000019">
    <property type="entry name" value="Cell surface lipoprotein"/>
    <property type="match status" value="1"/>
</dbReference>
<evidence type="ECO:0000313" key="4">
    <source>
        <dbReference type="Proteomes" id="UP000281647"/>
    </source>
</evidence>
<dbReference type="PANTHER" id="PTHR10900">
    <property type="entry name" value="PERIOSTIN-RELATED"/>
    <property type="match status" value="1"/>
</dbReference>
<dbReference type="Proteomes" id="UP000281647">
    <property type="component" value="Unassembled WGS sequence"/>
</dbReference>
<dbReference type="PANTHER" id="PTHR10900:SF77">
    <property type="entry name" value="FI19380P1"/>
    <property type="match status" value="1"/>
</dbReference>
<evidence type="ECO:0000259" key="2">
    <source>
        <dbReference type="PROSITE" id="PS50213"/>
    </source>
</evidence>
<reference evidence="3 4" key="1">
    <citation type="submission" date="2018-11" db="EMBL/GenBank/DDBJ databases">
        <title>Pseudaminobacter arsenicus sp. nov., an arsenic-resistant bacterium isolated from arsenic-rich aquifers.</title>
        <authorList>
            <person name="Mu Y."/>
        </authorList>
    </citation>
    <scope>NUCLEOTIDE SEQUENCE [LARGE SCALE GENOMIC DNA]</scope>
    <source>
        <strain evidence="3 4">CB3</strain>
    </source>
</reference>
<dbReference type="RefSeq" id="WP_128625423.1">
    <property type="nucleotide sequence ID" value="NZ_ML133513.1"/>
</dbReference>
<name>A0A432V1C3_9HYPH</name>
<dbReference type="SMART" id="SM00554">
    <property type="entry name" value="FAS1"/>
    <property type="match status" value="1"/>
</dbReference>